<comment type="caution">
    <text evidence="9">The sequence shown here is derived from an EMBL/GenBank/DDBJ whole genome shotgun (WGS) entry which is preliminary data.</text>
</comment>
<name>A0A6L2P923_COPFO</name>
<dbReference type="GO" id="GO:0002376">
    <property type="term" value="P:immune system process"/>
    <property type="evidence" value="ECO:0007669"/>
    <property type="project" value="UniProtKB-KW"/>
</dbReference>
<dbReference type="SMART" id="SM00438">
    <property type="entry name" value="ZnF_NFX"/>
    <property type="match status" value="8"/>
</dbReference>
<evidence type="ECO:0000256" key="3">
    <source>
        <dbReference type="ARBA" id="ARBA00022723"/>
    </source>
</evidence>
<dbReference type="GO" id="GO:0005634">
    <property type="term" value="C:nucleus"/>
    <property type="evidence" value="ECO:0007669"/>
    <property type="project" value="InterPro"/>
</dbReference>
<evidence type="ECO:0000256" key="1">
    <source>
        <dbReference type="ARBA" id="ARBA00004496"/>
    </source>
</evidence>
<evidence type="ECO:0000259" key="8">
    <source>
        <dbReference type="PROSITE" id="PS51981"/>
    </source>
</evidence>
<evidence type="ECO:0000256" key="7">
    <source>
        <dbReference type="ARBA" id="ARBA00022859"/>
    </source>
</evidence>
<organism evidence="9 10">
    <name type="scientific">Coptotermes formosanus</name>
    <name type="common">Formosan subterranean termite</name>
    <dbReference type="NCBI Taxonomy" id="36987"/>
    <lineage>
        <taxon>Eukaryota</taxon>
        <taxon>Metazoa</taxon>
        <taxon>Ecdysozoa</taxon>
        <taxon>Arthropoda</taxon>
        <taxon>Hexapoda</taxon>
        <taxon>Insecta</taxon>
        <taxon>Pterygota</taxon>
        <taxon>Neoptera</taxon>
        <taxon>Polyneoptera</taxon>
        <taxon>Dictyoptera</taxon>
        <taxon>Blattodea</taxon>
        <taxon>Blattoidea</taxon>
        <taxon>Termitoidae</taxon>
        <taxon>Rhinotermitidae</taxon>
        <taxon>Coptotermes</taxon>
    </lineage>
</organism>
<keyword evidence="6" id="KW-0862">Zinc</keyword>
<keyword evidence="4" id="KW-0677">Repeat</keyword>
<sequence length="823" mass="93661">MLHCTLKDSVLGYGTALYPRRILPWVVMLLHIAEGFLLRLCCIMSQRDSILGYDATSVPERCELQHKCKKLCWEDCGDCTTSVQRTLPCGHSLHLSCYIDPEKHKCPLQVEVELPDCGHKVKKPCHMDLHLVNCSYPCEDRLPCGHSCVLRCHKNDDPDHLEYQCTKSCTRTNAGCKEDHKCAKQCYEECGDCVIRVERKLPHCEHTGRMPCHMDPETYLCKRKCNKVLPCQHLCPNVCSDECGNCQVKVLKQIDGCGHPLHVKCCEKPDPEQCKSPCNRLLRCGHKCTTLCSAVCTTKCQELVPCAIRPACGHLVYVPCYLQNQLMDPYSEELLSRCQVPCGALLNCNHRCQGTCGECMQGRIHMACKEKCGKALICGHSCNVPCAESCPPCNRKCTYACKHSRCSRLCGQPCIQCKERCEWACIHHRCRKLCYELCDRKPCNEPCRELLPCKHPCIGFCGETCPPLCRVCNNEEVTEVFFGTEDEPDARFIYLEDCKHVLEASGLEQWMAQTDAEIKLKDCPKCKTPIAKTQRFMNMVKKVYHDVQHVKQRVFGNMREIENSRDELRTKLFLLVDQYPILVENSTEFRILHDKLSKAVQPVRWKKVNILSTTDTATLRVQTEIFSQVAECCNSTYTQLVLESRGQIIAHMDMLLRVVSKRGKKISGQEIDDINMEIQRFHRVCQLHRLKSERNYRTSCDKPEVKKCYETAHRIAYTIEKYSLELDTKLKNALENLSEVVRSAVKITDAERKMIVSAMGYKQGHWYKCPNGHIYIITECGGAMQTSRCNECGAEIGGGSHRLLASNSVATEMDGATRPAWPQ</sequence>
<dbReference type="InterPro" id="IPR046439">
    <property type="entry name" value="ZF_RZ_dom"/>
</dbReference>
<reference evidence="10" key="1">
    <citation type="submission" date="2020-01" db="EMBL/GenBank/DDBJ databases">
        <title>Draft genome sequence of the Termite Coptotermes fromosanus.</title>
        <authorList>
            <person name="Itakura S."/>
            <person name="Yosikawa Y."/>
            <person name="Umezawa K."/>
        </authorList>
    </citation>
    <scope>NUCLEOTIDE SEQUENCE [LARGE SCALE GENOMIC DNA]</scope>
</reference>
<dbReference type="OrthoDB" id="2423195at2759"/>
<dbReference type="PROSITE" id="PS51981">
    <property type="entry name" value="ZF_RZ"/>
    <property type="match status" value="1"/>
</dbReference>
<proteinExistence type="predicted"/>
<protein>
    <recommendedName>
        <fullName evidence="8">RZ-type domain-containing protein</fullName>
    </recommendedName>
</protein>
<evidence type="ECO:0000313" key="9">
    <source>
        <dbReference type="EMBL" id="GFG28769.1"/>
    </source>
</evidence>
<feature type="domain" description="RZ-type" evidence="8">
    <location>
        <begin position="747"/>
        <end position="819"/>
    </location>
</feature>
<keyword evidence="5" id="KW-0863">Zinc-finger</keyword>
<dbReference type="InParanoid" id="A0A6L2P923"/>
<comment type="subcellular location">
    <subcellularLocation>
        <location evidence="1">Cytoplasm</location>
    </subcellularLocation>
</comment>
<dbReference type="AlphaFoldDB" id="A0A6L2P923"/>
<keyword evidence="3" id="KW-0479">Metal-binding</keyword>
<keyword evidence="10" id="KW-1185">Reference proteome</keyword>
<gene>
    <name evidence="9" type="ORF">Cfor_10762</name>
</gene>
<accession>A0A6L2P923</accession>
<evidence type="ECO:0000256" key="5">
    <source>
        <dbReference type="ARBA" id="ARBA00022771"/>
    </source>
</evidence>
<keyword evidence="7" id="KW-0391">Immunity</keyword>
<dbReference type="GO" id="GO:0008270">
    <property type="term" value="F:zinc ion binding"/>
    <property type="evidence" value="ECO:0007669"/>
    <property type="project" value="UniProtKB-KW"/>
</dbReference>
<evidence type="ECO:0000256" key="4">
    <source>
        <dbReference type="ARBA" id="ARBA00022737"/>
    </source>
</evidence>
<dbReference type="Proteomes" id="UP000502823">
    <property type="component" value="Unassembled WGS sequence"/>
</dbReference>
<dbReference type="InterPro" id="IPR000967">
    <property type="entry name" value="Znf_NFX1"/>
</dbReference>
<evidence type="ECO:0000256" key="6">
    <source>
        <dbReference type="ARBA" id="ARBA00022833"/>
    </source>
</evidence>
<keyword evidence="2" id="KW-0963">Cytoplasm</keyword>
<dbReference type="PANTHER" id="PTHR23425">
    <property type="entry name" value="NUCLEOPORIN AMO1-LIKE"/>
    <property type="match status" value="1"/>
</dbReference>
<dbReference type="EMBL" id="BLKM01000080">
    <property type="protein sequence ID" value="GFG28769.1"/>
    <property type="molecule type" value="Genomic_DNA"/>
</dbReference>
<dbReference type="Pfam" id="PF20173">
    <property type="entry name" value="ZnF_RZ-type"/>
    <property type="match status" value="1"/>
</dbReference>
<dbReference type="GO" id="GO:0005737">
    <property type="term" value="C:cytoplasm"/>
    <property type="evidence" value="ECO:0007669"/>
    <property type="project" value="UniProtKB-SubCell"/>
</dbReference>
<evidence type="ECO:0000313" key="10">
    <source>
        <dbReference type="Proteomes" id="UP000502823"/>
    </source>
</evidence>
<evidence type="ECO:0000256" key="2">
    <source>
        <dbReference type="ARBA" id="ARBA00022490"/>
    </source>
</evidence>
<dbReference type="PANTHER" id="PTHR23425:SF8">
    <property type="entry name" value="NUCLEOPORIN AMO1-LIKE"/>
    <property type="match status" value="1"/>
</dbReference>